<evidence type="ECO:0000256" key="1">
    <source>
        <dbReference type="ARBA" id="ARBA00010311"/>
    </source>
</evidence>
<dbReference type="GO" id="GO:0035861">
    <property type="term" value="C:site of double-strand break"/>
    <property type="evidence" value="ECO:0000318"/>
    <property type="project" value="GO_Central"/>
</dbReference>
<feature type="region of interest" description="Disordered" evidence="2">
    <location>
        <begin position="541"/>
        <end position="581"/>
    </location>
</feature>
<organism evidence="4 5">
    <name type="scientific">Anolis carolinensis</name>
    <name type="common">Green anole</name>
    <name type="synonym">American chameleon</name>
    <dbReference type="NCBI Taxonomy" id="28377"/>
    <lineage>
        <taxon>Eukaryota</taxon>
        <taxon>Metazoa</taxon>
        <taxon>Chordata</taxon>
        <taxon>Craniata</taxon>
        <taxon>Vertebrata</taxon>
        <taxon>Euteleostomi</taxon>
        <taxon>Lepidosauria</taxon>
        <taxon>Squamata</taxon>
        <taxon>Bifurcata</taxon>
        <taxon>Unidentata</taxon>
        <taxon>Episquamata</taxon>
        <taxon>Toxicofera</taxon>
        <taxon>Iguania</taxon>
        <taxon>Dactyloidae</taxon>
        <taxon>Anolis</taxon>
    </lineage>
</organism>
<accession>A0A803U0A0</accession>
<dbReference type="OrthoDB" id="6158547at2759"/>
<evidence type="ECO:0000256" key="2">
    <source>
        <dbReference type="SAM" id="MobiDB-lite"/>
    </source>
</evidence>
<sequence length="1188" mass="133986">MTQYLSGSAGGGANGGDPDSSSLSTAGRHCRTVGREGKAGRNQCITDYFKLTVKQDRNVLSSPEKRNGKDGLEVARTEQLRQNMCSPKQNRRKKFQPPPPNRSPIIEALFRGAKSEKKDNPDVSTKTVHSNTVVRKLFVLNDSCDQSLMLRDNTCTENPETQICPIRTRSPLADNGRECKKDYVGLELIGSELNKSISENDSLKKSGTSWCQQTVFSKATQPGSISSSSRLSVETLCREIQVKEKKVLSTQQSFDSVKKSLGSNFPNQDTRDILRERSCFTSQESYSEKRNGKGGLSVASTEHLRRHMCTPKQKRRKLLSSPSNRSPKIETLFRGAKSEKRGHPDNGVHISTKPVHRNTVDTRDILRDRSCFSSQKSSSDESLSTHVSKAVLCSRRTSDKITNREKSQSCPSVYINSTNVSISKHKEFPEKQKRRSLKSSLKKLEKPMRQNYSVSSSLEKHKSNYSQHRIYSDDAALEGMKSFDNNLPFLVGCCEKGGDRNCLTDKNGQIQIGDAKKAHKNYVSYTFDNSPLLSTSYHNSLKGKAEQTENNTSALSSENTNQLVSSLEGGNSVPLSESCQPVTTNESSYNLHKLNIEASSLKAGAPSRKRSVSNSEKEITDCNLDSSDEEILPPLEKILAQGFTCGKSPEQIYDEDNTTDTLILSHSVTCSTPSVETNVSYLNRLLEEKEEFSRIEELEQQLQQVKGDTEKNYLLKEQSNDVELLAEHREILEKYSIVDGIPDQHPGENIFQVAHAGKIFNQHNLDLRNFGFHPQNPIEKYIFRSGITQQLFVISEGILVSAYHTSPCPVPMIKWMFQMMLVHSDCSVSRKILQTLMALTIRNASFGSEEPAIWIPSLFDIAVVLINLGIPFNELFPLRDFQPSFTEDHIRSEIPETVTQQSRGDIFGDPFPFFFLVDVNLCNMAKFLQLCISICNDGYTQKEIFILLLLLFKLSLEKQMKQFALVDLQCLIVKLLESIEKWKTKMPELCLAISCLSSHHHNLLHLIQFVPNWTERGREVRRHLSLVVLSKLLENHVNIPSSHDQQMSLLCKELVMMKPSNLVKKLLATSAAADAELSNASFISKFEPKAYYLVYVLLHLVREASNFESTNLSQKKWLLKLSSILEKNIKCDIRENARLFYKTKVKDLVARTYSKWQQMINSSQLIQGMIHDFVVPNAEQGTSEHQSE</sequence>
<gene>
    <name evidence="4" type="primary">slf2</name>
</gene>
<feature type="region of interest" description="Disordered" evidence="2">
    <location>
        <begin position="602"/>
        <end position="621"/>
    </location>
</feature>
<feature type="region of interest" description="Disordered" evidence="2">
    <location>
        <begin position="59"/>
        <end position="105"/>
    </location>
</feature>
<dbReference type="Ensembl" id="ENSACAT00000052298.1">
    <property type="protein sequence ID" value="ENSACAP00000040890.1"/>
    <property type="gene ID" value="ENSACAG00000003954.4"/>
</dbReference>
<protein>
    <recommendedName>
        <fullName evidence="3">Coiled-coil SMC6 And NSE5 INteracting (CANIN) domain-containing protein</fullName>
    </recommendedName>
</protein>
<evidence type="ECO:0000313" key="4">
    <source>
        <dbReference type="Ensembl" id="ENSACAP00000040890.1"/>
    </source>
</evidence>
<feature type="region of interest" description="Disordered" evidence="2">
    <location>
        <begin position="1"/>
        <end position="37"/>
    </location>
</feature>
<feature type="region of interest" description="Disordered" evidence="2">
    <location>
        <begin position="284"/>
        <end position="362"/>
    </location>
</feature>
<dbReference type="Proteomes" id="UP000001646">
    <property type="component" value="Chromosome 3"/>
</dbReference>
<reference evidence="4" key="3">
    <citation type="submission" date="2025-09" db="UniProtKB">
        <authorList>
            <consortium name="Ensembl"/>
        </authorList>
    </citation>
    <scope>IDENTIFICATION</scope>
</reference>
<feature type="domain" description="Coiled-coil SMC6 And NSE5 INteracting (CANIN)" evidence="3">
    <location>
        <begin position="679"/>
        <end position="1036"/>
    </location>
</feature>
<dbReference type="AlphaFoldDB" id="A0A803U0A0"/>
<evidence type="ECO:0000313" key="5">
    <source>
        <dbReference type="Proteomes" id="UP000001646"/>
    </source>
</evidence>
<reference evidence="4" key="2">
    <citation type="submission" date="2025-08" db="UniProtKB">
        <authorList>
            <consortium name="Ensembl"/>
        </authorList>
    </citation>
    <scope>IDENTIFICATION</scope>
</reference>
<proteinExistence type="inferred from homology"/>
<comment type="similarity">
    <text evidence="1">Belongs to the FAM178 family.</text>
</comment>
<dbReference type="PANTHER" id="PTHR16046">
    <property type="entry name" value="SMC5-SMC6 COMPLEX LOCALIZATION FACTOR 2"/>
    <property type="match status" value="1"/>
</dbReference>
<dbReference type="GeneTree" id="ENSGT00530000064017"/>
<dbReference type="InterPro" id="IPR044276">
    <property type="entry name" value="CANIN_dom"/>
</dbReference>
<feature type="compositionally biased region" description="Polar residues" evidence="2">
    <location>
        <begin position="548"/>
        <end position="581"/>
    </location>
</feature>
<name>A0A803U0A0_ANOCA</name>
<keyword evidence="5" id="KW-1185">Reference proteome</keyword>
<feature type="compositionally biased region" description="Basic residues" evidence="2">
    <location>
        <begin position="432"/>
        <end position="441"/>
    </location>
</feature>
<reference evidence="4 5" key="1">
    <citation type="submission" date="2009-12" db="EMBL/GenBank/DDBJ databases">
        <title>The Genome Sequence of Anolis carolinensis (Green Anole Lizard).</title>
        <authorList>
            <consortium name="The Genome Sequencing Platform"/>
            <person name="Di Palma F."/>
            <person name="Alfoldi J."/>
            <person name="Heiman D."/>
            <person name="Young S."/>
            <person name="Grabherr M."/>
            <person name="Johnson J."/>
            <person name="Lander E.S."/>
            <person name="Lindblad-Toh K."/>
        </authorList>
    </citation>
    <scope>NUCLEOTIDE SEQUENCE [LARGE SCALE GENOMIC DNA]</scope>
    <source>
        <strain evidence="4 5">JBL SC #1</strain>
    </source>
</reference>
<feature type="compositionally biased region" description="Basic and acidic residues" evidence="2">
    <location>
        <begin position="336"/>
        <end position="346"/>
    </location>
</feature>
<dbReference type="GO" id="GO:0006974">
    <property type="term" value="P:DNA damage response"/>
    <property type="evidence" value="ECO:0000318"/>
    <property type="project" value="GO_Central"/>
</dbReference>
<dbReference type="InterPro" id="IPR026161">
    <property type="entry name" value="FAM178"/>
</dbReference>
<dbReference type="GO" id="GO:2000781">
    <property type="term" value="P:positive regulation of double-strand break repair"/>
    <property type="evidence" value="ECO:0000318"/>
    <property type="project" value="GO_Central"/>
</dbReference>
<dbReference type="KEGG" id="acs:103278239"/>
<dbReference type="CTD" id="55719"/>
<dbReference type="Bgee" id="ENSACAG00000003954">
    <property type="expression patterns" value="Expressed in adrenal gland and 13 other cell types or tissues"/>
</dbReference>
<dbReference type="PANTHER" id="PTHR16046:SF10">
    <property type="entry name" value="SMC5-SMC6 COMPLEX LOCALIZATION FACTOR PROTEIN 2"/>
    <property type="match status" value="1"/>
</dbReference>
<dbReference type="GO" id="GO:0005634">
    <property type="term" value="C:nucleus"/>
    <property type="evidence" value="ECO:0000318"/>
    <property type="project" value="GO_Central"/>
</dbReference>
<dbReference type="InParanoid" id="A0A803U0A0"/>
<evidence type="ECO:0000259" key="3">
    <source>
        <dbReference type="Pfam" id="PF14816"/>
    </source>
</evidence>
<feature type="compositionally biased region" description="Basic residues" evidence="2">
    <location>
        <begin position="304"/>
        <end position="318"/>
    </location>
</feature>
<feature type="compositionally biased region" description="Basic and acidic residues" evidence="2">
    <location>
        <begin position="59"/>
        <end position="79"/>
    </location>
</feature>
<dbReference type="GO" id="GO:1990166">
    <property type="term" value="P:protein localization to site of double-strand break"/>
    <property type="evidence" value="ECO:0000318"/>
    <property type="project" value="GO_Central"/>
</dbReference>
<dbReference type="GeneID" id="103278239"/>
<dbReference type="Pfam" id="PF14816">
    <property type="entry name" value="CANIN"/>
    <property type="match status" value="1"/>
</dbReference>
<feature type="region of interest" description="Disordered" evidence="2">
    <location>
        <begin position="425"/>
        <end position="459"/>
    </location>
</feature>